<evidence type="ECO:0000256" key="2">
    <source>
        <dbReference type="SAM" id="Phobius"/>
    </source>
</evidence>
<keyword evidence="1" id="KW-0378">Hydrolase</keyword>
<dbReference type="SMART" id="SM00646">
    <property type="entry name" value="Ami_3"/>
    <property type="match status" value="1"/>
</dbReference>
<accession>A0A1H8I0G5</accession>
<dbReference type="STRING" id="1173111.SAMN05444955_115119"/>
<organism evidence="4 5">
    <name type="scientific">Lihuaxuella thermophila</name>
    <dbReference type="NCBI Taxonomy" id="1173111"/>
    <lineage>
        <taxon>Bacteria</taxon>
        <taxon>Bacillati</taxon>
        <taxon>Bacillota</taxon>
        <taxon>Bacilli</taxon>
        <taxon>Bacillales</taxon>
        <taxon>Thermoactinomycetaceae</taxon>
        <taxon>Lihuaxuella</taxon>
    </lineage>
</organism>
<feature type="transmembrane region" description="Helical" evidence="2">
    <location>
        <begin position="12"/>
        <end position="31"/>
    </location>
</feature>
<sequence length="249" mass="28037">MLKQLHWSTRQGKIFWLSFGFLFGLATLPLLNQTFFEDTTTSWTLPLTGKFIVIDPGHGGPDGGAVSEQGLLEKDVTLKISLYLRDYLQEAGAFVIMTREKDRDLAEPGTQRLSRRKTEDLLKRIHITKEKNADALVSIHLNSFPSSRWSGAQTFYNPVREENEKLATLIQKELIRQLGNTNRLPKQKGDIYILKASPVPTALVEVGFLSNPQEAALLASENYQKKVAASIYYGIIGFYSQKEPPSLHD</sequence>
<reference evidence="4 5" key="1">
    <citation type="submission" date="2016-10" db="EMBL/GenBank/DDBJ databases">
        <authorList>
            <person name="de Groot N.N."/>
        </authorList>
    </citation>
    <scope>NUCLEOTIDE SEQUENCE [LARGE SCALE GENOMIC DNA]</scope>
    <source>
        <strain evidence="4 5">DSM 46701</strain>
    </source>
</reference>
<proteinExistence type="predicted"/>
<gene>
    <name evidence="4" type="ORF">SAMN05444955_115119</name>
</gene>
<evidence type="ECO:0000313" key="4">
    <source>
        <dbReference type="EMBL" id="SEN61646.1"/>
    </source>
</evidence>
<keyword evidence="2" id="KW-0472">Membrane</keyword>
<dbReference type="InterPro" id="IPR002508">
    <property type="entry name" value="MurNAc-LAA_cat"/>
</dbReference>
<dbReference type="GO" id="GO:0009253">
    <property type="term" value="P:peptidoglycan catabolic process"/>
    <property type="evidence" value="ECO:0007669"/>
    <property type="project" value="InterPro"/>
</dbReference>
<dbReference type="Pfam" id="PF01520">
    <property type="entry name" value="Amidase_3"/>
    <property type="match status" value="1"/>
</dbReference>
<feature type="domain" description="MurNAc-LAA" evidence="3">
    <location>
        <begin position="125"/>
        <end position="236"/>
    </location>
</feature>
<keyword evidence="2" id="KW-0812">Transmembrane</keyword>
<dbReference type="PANTHER" id="PTHR30404:SF0">
    <property type="entry name" value="N-ACETYLMURAMOYL-L-ALANINE AMIDASE AMIC"/>
    <property type="match status" value="1"/>
</dbReference>
<keyword evidence="5" id="KW-1185">Reference proteome</keyword>
<dbReference type="InterPro" id="IPR050695">
    <property type="entry name" value="N-acetylmuramoyl_amidase_3"/>
</dbReference>
<keyword evidence="2" id="KW-1133">Transmembrane helix</keyword>
<dbReference type="RefSeq" id="WP_089971582.1">
    <property type="nucleotide sequence ID" value="NZ_FOCQ01000015.1"/>
</dbReference>
<evidence type="ECO:0000256" key="1">
    <source>
        <dbReference type="ARBA" id="ARBA00022801"/>
    </source>
</evidence>
<dbReference type="EMBL" id="FOCQ01000015">
    <property type="protein sequence ID" value="SEN61646.1"/>
    <property type="molecule type" value="Genomic_DNA"/>
</dbReference>
<dbReference type="Gene3D" id="3.40.630.40">
    <property type="entry name" value="Zn-dependent exopeptidases"/>
    <property type="match status" value="1"/>
</dbReference>
<dbReference type="GO" id="GO:0008745">
    <property type="term" value="F:N-acetylmuramoyl-L-alanine amidase activity"/>
    <property type="evidence" value="ECO:0007669"/>
    <property type="project" value="InterPro"/>
</dbReference>
<dbReference type="GO" id="GO:0030288">
    <property type="term" value="C:outer membrane-bounded periplasmic space"/>
    <property type="evidence" value="ECO:0007669"/>
    <property type="project" value="TreeGrafter"/>
</dbReference>
<name>A0A1H8I0G5_9BACL</name>
<dbReference type="Proteomes" id="UP000199695">
    <property type="component" value="Unassembled WGS sequence"/>
</dbReference>
<dbReference type="InterPro" id="IPR014234">
    <property type="entry name" value="Spore_CwlD"/>
</dbReference>
<dbReference type="AlphaFoldDB" id="A0A1H8I0G5"/>
<dbReference type="CDD" id="cd02696">
    <property type="entry name" value="MurNAc-LAA"/>
    <property type="match status" value="1"/>
</dbReference>
<dbReference type="PANTHER" id="PTHR30404">
    <property type="entry name" value="N-ACETYLMURAMOYL-L-ALANINE AMIDASE"/>
    <property type="match status" value="1"/>
</dbReference>
<dbReference type="NCBIfam" id="TIGR02883">
    <property type="entry name" value="spore_cwlD"/>
    <property type="match status" value="1"/>
</dbReference>
<dbReference type="SUPFAM" id="SSF53187">
    <property type="entry name" value="Zn-dependent exopeptidases"/>
    <property type="match status" value="1"/>
</dbReference>
<evidence type="ECO:0000313" key="5">
    <source>
        <dbReference type="Proteomes" id="UP000199695"/>
    </source>
</evidence>
<protein>
    <submittedName>
        <fullName evidence="4">N-acetylmuramoyl-L-alanine amidase</fullName>
    </submittedName>
</protein>
<evidence type="ECO:0000259" key="3">
    <source>
        <dbReference type="SMART" id="SM00646"/>
    </source>
</evidence>
<dbReference type="OrthoDB" id="9806267at2"/>